<dbReference type="EMBL" id="CP009687">
    <property type="protein sequence ID" value="AKL94448.1"/>
    <property type="molecule type" value="Genomic_DNA"/>
</dbReference>
<comment type="catalytic activity">
    <reaction evidence="1 7">
        <text>Cleavage of hydrophobic, N-terminal signal or leader sequences from secreted and periplasmic proteins.</text>
        <dbReference type="EC" id="3.4.21.89"/>
    </reaction>
</comment>
<dbReference type="PROSITE" id="PS00501">
    <property type="entry name" value="SPASE_I_1"/>
    <property type="match status" value="1"/>
</dbReference>
<keyword evidence="5 7" id="KW-0645">Protease</keyword>
<keyword evidence="9" id="KW-1185">Reference proteome</keyword>
<dbReference type="PANTHER" id="PTHR43390">
    <property type="entry name" value="SIGNAL PEPTIDASE I"/>
    <property type="match status" value="1"/>
</dbReference>
<dbReference type="Proteomes" id="UP000035704">
    <property type="component" value="Chromosome"/>
</dbReference>
<name>A0A0D8IED4_9CLOT</name>
<evidence type="ECO:0000256" key="5">
    <source>
        <dbReference type="ARBA" id="ARBA00022670"/>
    </source>
</evidence>
<dbReference type="PATRIC" id="fig|84022.5.peg.2386"/>
<dbReference type="InterPro" id="IPR019756">
    <property type="entry name" value="Pept_S26A_signal_pept_1_Ser-AS"/>
</dbReference>
<evidence type="ECO:0000256" key="7">
    <source>
        <dbReference type="RuleBase" id="RU362042"/>
    </source>
</evidence>
<dbReference type="GO" id="GO:0005886">
    <property type="term" value="C:plasma membrane"/>
    <property type="evidence" value="ECO:0007669"/>
    <property type="project" value="UniProtKB-SubCell"/>
</dbReference>
<dbReference type="GO" id="GO:0006465">
    <property type="term" value="P:signal peptide processing"/>
    <property type="evidence" value="ECO:0007669"/>
    <property type="project" value="InterPro"/>
</dbReference>
<dbReference type="NCBIfam" id="TIGR02227">
    <property type="entry name" value="sigpep_I_bact"/>
    <property type="match status" value="1"/>
</dbReference>
<dbReference type="InterPro" id="IPR019533">
    <property type="entry name" value="Peptidase_S26"/>
</dbReference>
<comment type="similarity">
    <text evidence="3 7">Belongs to the peptidase S26 family.</text>
</comment>
<keyword evidence="6 7" id="KW-0378">Hydrolase</keyword>
<comment type="subcellular location">
    <subcellularLocation>
        <location evidence="2">Cell membrane</location>
        <topology evidence="2">Single-pass type II membrane protein</topology>
    </subcellularLocation>
    <subcellularLocation>
        <location evidence="7">Membrane</location>
        <topology evidence="7">Single-pass type II membrane protein</topology>
    </subcellularLocation>
</comment>
<dbReference type="PANTHER" id="PTHR43390:SF1">
    <property type="entry name" value="CHLOROPLAST PROCESSING PEPTIDASE"/>
    <property type="match status" value="1"/>
</dbReference>
<dbReference type="AlphaFoldDB" id="A0A0D8IED4"/>
<evidence type="ECO:0000256" key="3">
    <source>
        <dbReference type="ARBA" id="ARBA00009370"/>
    </source>
</evidence>
<dbReference type="PROSITE" id="PS00761">
    <property type="entry name" value="SPASE_I_3"/>
    <property type="match status" value="1"/>
</dbReference>
<evidence type="ECO:0000256" key="6">
    <source>
        <dbReference type="ARBA" id="ARBA00022801"/>
    </source>
</evidence>
<dbReference type="Pfam" id="PF10502">
    <property type="entry name" value="Peptidase_S26"/>
    <property type="match status" value="1"/>
</dbReference>
<evidence type="ECO:0000256" key="4">
    <source>
        <dbReference type="ARBA" id="ARBA00013208"/>
    </source>
</evidence>
<dbReference type="Gene3D" id="2.10.109.10">
    <property type="entry name" value="Umud Fragment, subunit A"/>
    <property type="match status" value="1"/>
</dbReference>
<protein>
    <recommendedName>
        <fullName evidence="4 7">Signal peptidase I</fullName>
        <ecNumber evidence="4 7">3.4.21.89</ecNumber>
    </recommendedName>
</protein>
<dbReference type="KEGG" id="cace:CACET_c09410"/>
<accession>A0A0D8IED4</accession>
<reference evidence="8 9" key="1">
    <citation type="submission" date="2014-10" db="EMBL/GenBank/DDBJ databases">
        <title>Genome sequence of Clostridium aceticum DSM 1496.</title>
        <authorList>
            <person name="Poehlein A."/>
            <person name="Schiel-Bengelsdorf B."/>
            <person name="Gottschalk G."/>
            <person name="Duerre P."/>
            <person name="Daniel R."/>
        </authorList>
    </citation>
    <scope>NUCLEOTIDE SEQUENCE [LARGE SCALE GENOMIC DNA]</scope>
    <source>
        <strain evidence="8 9">DSM 1496</strain>
    </source>
</reference>
<evidence type="ECO:0000313" key="9">
    <source>
        <dbReference type="Proteomes" id="UP000035704"/>
    </source>
</evidence>
<dbReference type="STRING" id="84022.CACET_c09410"/>
<keyword evidence="7" id="KW-0812">Transmembrane</keyword>
<dbReference type="OrthoDB" id="9802919at2"/>
<keyword evidence="7" id="KW-1133">Transmembrane helix</keyword>
<gene>
    <name evidence="8" type="ORF">CACET_c09410</name>
</gene>
<dbReference type="EC" id="3.4.21.89" evidence="4 7"/>
<proteinExistence type="inferred from homology"/>
<feature type="transmembrane region" description="Helical" evidence="7">
    <location>
        <begin position="12"/>
        <end position="33"/>
    </location>
</feature>
<sequence length="182" mass="21148">MKSINSRYYNLLKKIIITLGLFLVMDTFILGIANVEGDSMHPTLNTSDRVIFLKLPYFRRNIKRGDIVIFSPPESLGREDEFFVKRVVAVEQDMYIIQNGVLGINDTEVFEDYICPEDYIDKDYCYIEGIVPEDKLFVLGDNRNNSNDSRRFCCIGKRLVKGRAILRIWPLNEITTFSNPYN</sequence>
<dbReference type="InterPro" id="IPR036286">
    <property type="entry name" value="LexA/Signal_pep-like_sf"/>
</dbReference>
<organism evidence="8 9">
    <name type="scientific">Clostridium aceticum</name>
    <dbReference type="NCBI Taxonomy" id="84022"/>
    <lineage>
        <taxon>Bacteria</taxon>
        <taxon>Bacillati</taxon>
        <taxon>Bacillota</taxon>
        <taxon>Clostridia</taxon>
        <taxon>Eubacteriales</taxon>
        <taxon>Clostridiaceae</taxon>
        <taxon>Clostridium</taxon>
    </lineage>
</organism>
<dbReference type="PRINTS" id="PR00727">
    <property type="entry name" value="LEADERPTASE"/>
</dbReference>
<keyword evidence="7" id="KW-0472">Membrane</keyword>
<dbReference type="GO" id="GO:0004252">
    <property type="term" value="F:serine-type endopeptidase activity"/>
    <property type="evidence" value="ECO:0007669"/>
    <property type="project" value="InterPro"/>
</dbReference>
<evidence type="ECO:0000313" key="8">
    <source>
        <dbReference type="EMBL" id="AKL94448.1"/>
    </source>
</evidence>
<evidence type="ECO:0000256" key="1">
    <source>
        <dbReference type="ARBA" id="ARBA00000677"/>
    </source>
</evidence>
<dbReference type="InterPro" id="IPR000223">
    <property type="entry name" value="Pept_S26A_signal_pept_1"/>
</dbReference>
<dbReference type="CDD" id="cd06530">
    <property type="entry name" value="S26_SPase_I"/>
    <property type="match status" value="1"/>
</dbReference>
<dbReference type="SUPFAM" id="SSF51306">
    <property type="entry name" value="LexA/Signal peptidase"/>
    <property type="match status" value="1"/>
</dbReference>
<evidence type="ECO:0000256" key="2">
    <source>
        <dbReference type="ARBA" id="ARBA00004401"/>
    </source>
</evidence>
<dbReference type="RefSeq" id="WP_044823412.1">
    <property type="nucleotide sequence ID" value="NZ_CP009687.1"/>
</dbReference>
<dbReference type="GO" id="GO:0009003">
    <property type="term" value="F:signal peptidase activity"/>
    <property type="evidence" value="ECO:0007669"/>
    <property type="project" value="UniProtKB-EC"/>
</dbReference>
<dbReference type="InterPro" id="IPR019758">
    <property type="entry name" value="Pept_S26A_signal_pept_1_CS"/>
</dbReference>